<keyword evidence="3" id="KW-1185">Reference proteome</keyword>
<dbReference type="InParanoid" id="A0A2K1L042"/>
<reference evidence="1 3" key="1">
    <citation type="journal article" date="2008" name="Science">
        <title>The Physcomitrella genome reveals evolutionary insights into the conquest of land by plants.</title>
        <authorList>
            <person name="Rensing S."/>
            <person name="Lang D."/>
            <person name="Zimmer A."/>
            <person name="Terry A."/>
            <person name="Salamov A."/>
            <person name="Shapiro H."/>
            <person name="Nishiyama T."/>
            <person name="Perroud P.-F."/>
            <person name="Lindquist E."/>
            <person name="Kamisugi Y."/>
            <person name="Tanahashi T."/>
            <person name="Sakakibara K."/>
            <person name="Fujita T."/>
            <person name="Oishi K."/>
            <person name="Shin-I T."/>
            <person name="Kuroki Y."/>
            <person name="Toyoda A."/>
            <person name="Suzuki Y."/>
            <person name="Hashimoto A."/>
            <person name="Yamaguchi K."/>
            <person name="Sugano A."/>
            <person name="Kohara Y."/>
            <person name="Fujiyama A."/>
            <person name="Anterola A."/>
            <person name="Aoki S."/>
            <person name="Ashton N."/>
            <person name="Barbazuk W.B."/>
            <person name="Barker E."/>
            <person name="Bennetzen J."/>
            <person name="Bezanilla M."/>
            <person name="Blankenship R."/>
            <person name="Cho S.H."/>
            <person name="Dutcher S."/>
            <person name="Estelle M."/>
            <person name="Fawcett J.A."/>
            <person name="Gundlach H."/>
            <person name="Hanada K."/>
            <person name="Heyl A."/>
            <person name="Hicks K.A."/>
            <person name="Hugh J."/>
            <person name="Lohr M."/>
            <person name="Mayer K."/>
            <person name="Melkozernov A."/>
            <person name="Murata T."/>
            <person name="Nelson D."/>
            <person name="Pils B."/>
            <person name="Prigge M."/>
            <person name="Reiss B."/>
            <person name="Renner T."/>
            <person name="Rombauts S."/>
            <person name="Rushton P."/>
            <person name="Sanderfoot A."/>
            <person name="Schween G."/>
            <person name="Shiu S.-H."/>
            <person name="Stueber K."/>
            <person name="Theodoulou F.L."/>
            <person name="Tu H."/>
            <person name="Van de Peer Y."/>
            <person name="Verrier P.J."/>
            <person name="Waters E."/>
            <person name="Wood A."/>
            <person name="Yang L."/>
            <person name="Cove D."/>
            <person name="Cuming A."/>
            <person name="Hasebe M."/>
            <person name="Lucas S."/>
            <person name="Mishler D.B."/>
            <person name="Reski R."/>
            <person name="Grigoriev I."/>
            <person name="Quatrano R.S."/>
            <person name="Boore J.L."/>
        </authorList>
    </citation>
    <scope>NUCLEOTIDE SEQUENCE [LARGE SCALE GENOMIC DNA]</scope>
    <source>
        <strain evidence="2 3">cv. Gransden 2004</strain>
    </source>
</reference>
<dbReference type="EnsemblPlants" id="Pp3c2_3790V3.1">
    <property type="protein sequence ID" value="Pp3c2_3790V3.1"/>
    <property type="gene ID" value="Pp3c2_3790"/>
</dbReference>
<accession>A0A2K1L042</accession>
<gene>
    <name evidence="1" type="ORF">PHYPA_002171</name>
</gene>
<evidence type="ECO:0000313" key="1">
    <source>
        <dbReference type="EMBL" id="PNR59380.1"/>
    </source>
</evidence>
<evidence type="ECO:0000313" key="2">
    <source>
        <dbReference type="EnsemblPlants" id="Pp3c2_3790V3.1"/>
    </source>
</evidence>
<reference evidence="1 3" key="2">
    <citation type="journal article" date="2018" name="Plant J.">
        <title>The Physcomitrella patens chromosome-scale assembly reveals moss genome structure and evolution.</title>
        <authorList>
            <person name="Lang D."/>
            <person name="Ullrich K.K."/>
            <person name="Murat F."/>
            <person name="Fuchs J."/>
            <person name="Jenkins J."/>
            <person name="Haas F.B."/>
            <person name="Piednoel M."/>
            <person name="Gundlach H."/>
            <person name="Van Bel M."/>
            <person name="Meyberg R."/>
            <person name="Vives C."/>
            <person name="Morata J."/>
            <person name="Symeonidi A."/>
            <person name="Hiss M."/>
            <person name="Muchero W."/>
            <person name="Kamisugi Y."/>
            <person name="Saleh O."/>
            <person name="Blanc G."/>
            <person name="Decker E.L."/>
            <person name="van Gessel N."/>
            <person name="Grimwood J."/>
            <person name="Hayes R.D."/>
            <person name="Graham S.W."/>
            <person name="Gunter L.E."/>
            <person name="McDaniel S.F."/>
            <person name="Hoernstein S.N.W."/>
            <person name="Larsson A."/>
            <person name="Li F.W."/>
            <person name="Perroud P.F."/>
            <person name="Phillips J."/>
            <person name="Ranjan P."/>
            <person name="Rokshar D.S."/>
            <person name="Rothfels C.J."/>
            <person name="Schneider L."/>
            <person name="Shu S."/>
            <person name="Stevenson D.W."/>
            <person name="Thummler F."/>
            <person name="Tillich M."/>
            <person name="Villarreal Aguilar J.C."/>
            <person name="Widiez T."/>
            <person name="Wong G.K."/>
            <person name="Wymore A."/>
            <person name="Zhang Y."/>
            <person name="Zimmer A.D."/>
            <person name="Quatrano R.S."/>
            <person name="Mayer K.F.X."/>
            <person name="Goodstein D."/>
            <person name="Casacuberta J.M."/>
            <person name="Vandepoele K."/>
            <person name="Reski R."/>
            <person name="Cuming A.C."/>
            <person name="Tuskan G.A."/>
            <person name="Maumus F."/>
            <person name="Salse J."/>
            <person name="Schmutz J."/>
            <person name="Rensing S.A."/>
        </authorList>
    </citation>
    <scope>NUCLEOTIDE SEQUENCE [LARGE SCALE GENOMIC DNA]</scope>
    <source>
        <strain evidence="2 3">cv. Gransden 2004</strain>
    </source>
</reference>
<dbReference type="Gramene" id="Pp3c2_3790V3.1">
    <property type="protein sequence ID" value="Pp3c2_3790V3.1"/>
    <property type="gene ID" value="Pp3c2_3790"/>
</dbReference>
<dbReference type="Proteomes" id="UP000006727">
    <property type="component" value="Chromosome 2"/>
</dbReference>
<dbReference type="AlphaFoldDB" id="A0A2K1L042"/>
<proteinExistence type="predicted"/>
<reference evidence="2" key="3">
    <citation type="submission" date="2020-12" db="UniProtKB">
        <authorList>
            <consortium name="EnsemblPlants"/>
        </authorList>
    </citation>
    <scope>IDENTIFICATION</scope>
</reference>
<evidence type="ECO:0000313" key="3">
    <source>
        <dbReference type="Proteomes" id="UP000006727"/>
    </source>
</evidence>
<dbReference type="EMBL" id="ABEU02000002">
    <property type="protein sequence ID" value="PNR59380.1"/>
    <property type="molecule type" value="Genomic_DNA"/>
</dbReference>
<organism evidence="1">
    <name type="scientific">Physcomitrium patens</name>
    <name type="common">Spreading-leaved earth moss</name>
    <name type="synonym">Physcomitrella patens</name>
    <dbReference type="NCBI Taxonomy" id="3218"/>
    <lineage>
        <taxon>Eukaryota</taxon>
        <taxon>Viridiplantae</taxon>
        <taxon>Streptophyta</taxon>
        <taxon>Embryophyta</taxon>
        <taxon>Bryophyta</taxon>
        <taxon>Bryophytina</taxon>
        <taxon>Bryopsida</taxon>
        <taxon>Funariidae</taxon>
        <taxon>Funariales</taxon>
        <taxon>Funariaceae</taxon>
        <taxon>Physcomitrium</taxon>
    </lineage>
</organism>
<sequence>MKSRMSPWIILESTSDTPYNSIHILSYLE</sequence>
<protein>
    <submittedName>
        <fullName evidence="1 2">Uncharacterized protein</fullName>
    </submittedName>
</protein>
<name>A0A2K1L042_PHYPA</name>